<dbReference type="SUPFAM" id="SSF55729">
    <property type="entry name" value="Acyl-CoA N-acyltransferases (Nat)"/>
    <property type="match status" value="1"/>
</dbReference>
<evidence type="ECO:0000259" key="1">
    <source>
        <dbReference type="PROSITE" id="PS51186"/>
    </source>
</evidence>
<dbReference type="Pfam" id="PF14542">
    <property type="entry name" value="Acetyltransf_CG"/>
    <property type="match status" value="1"/>
</dbReference>
<dbReference type="Gene3D" id="3.40.630.30">
    <property type="match status" value="1"/>
</dbReference>
<dbReference type="Proteomes" id="UP001171687">
    <property type="component" value="Unassembled WGS sequence"/>
</dbReference>
<feature type="domain" description="N-acetyltransferase" evidence="2">
    <location>
        <begin position="15"/>
        <end position="103"/>
    </location>
</feature>
<keyword evidence="3" id="KW-0012">Acyltransferase</keyword>
<evidence type="ECO:0000313" key="3">
    <source>
        <dbReference type="EMBL" id="MDN4534004.1"/>
    </source>
</evidence>
<sequence>MTITRKYIGDDFMAEIKQGDHQFYIGEDEQNPDAKITFRTVDDSTINVDHTGVPESMGGQGIGTQLVSAVVDYARDNNLKVQADCPFAKSVFEKHEDFQDVYAK</sequence>
<accession>A0AAW7MF99</accession>
<gene>
    <name evidence="3" type="ORF">QYH67_10620</name>
</gene>
<evidence type="ECO:0000313" key="4">
    <source>
        <dbReference type="Proteomes" id="UP001171687"/>
    </source>
</evidence>
<organism evidence="3 4">
    <name type="scientific">Staphylococcus auricularis</name>
    <dbReference type="NCBI Taxonomy" id="29379"/>
    <lineage>
        <taxon>Bacteria</taxon>
        <taxon>Bacillati</taxon>
        <taxon>Bacillota</taxon>
        <taxon>Bacilli</taxon>
        <taxon>Bacillales</taxon>
        <taxon>Staphylococcaceae</taxon>
        <taxon>Staphylococcus</taxon>
    </lineage>
</organism>
<feature type="domain" description="N-acetyltransferase" evidence="1">
    <location>
        <begin position="1"/>
        <end position="104"/>
    </location>
</feature>
<proteinExistence type="predicted"/>
<dbReference type="PROSITE" id="PS51186">
    <property type="entry name" value="GNAT"/>
    <property type="match status" value="1"/>
</dbReference>
<dbReference type="AlphaFoldDB" id="A0AAW7MF99"/>
<dbReference type="InterPro" id="IPR000182">
    <property type="entry name" value="GNAT_dom"/>
</dbReference>
<evidence type="ECO:0000259" key="2">
    <source>
        <dbReference type="PROSITE" id="PS51729"/>
    </source>
</evidence>
<protein>
    <submittedName>
        <fullName evidence="3">GNAT family N-acetyltransferase</fullName>
        <ecNumber evidence="3">2.3.1.-</ecNumber>
    </submittedName>
</protein>
<dbReference type="InterPro" id="IPR016181">
    <property type="entry name" value="Acyl_CoA_acyltransferase"/>
</dbReference>
<dbReference type="PANTHER" id="PTHR31435:SF10">
    <property type="entry name" value="BSR4717 PROTEIN"/>
    <property type="match status" value="1"/>
</dbReference>
<dbReference type="PANTHER" id="PTHR31435">
    <property type="entry name" value="PROTEIN NATD1"/>
    <property type="match status" value="1"/>
</dbReference>
<dbReference type="EMBL" id="JAUHQC010000014">
    <property type="protein sequence ID" value="MDN4534004.1"/>
    <property type="molecule type" value="Genomic_DNA"/>
</dbReference>
<dbReference type="InterPro" id="IPR045057">
    <property type="entry name" value="Gcn5-rel_NAT"/>
</dbReference>
<dbReference type="PROSITE" id="PS51729">
    <property type="entry name" value="GNAT_YJDJ"/>
    <property type="match status" value="1"/>
</dbReference>
<name>A0AAW7MF99_9STAP</name>
<dbReference type="CDD" id="cd04301">
    <property type="entry name" value="NAT_SF"/>
    <property type="match status" value="1"/>
</dbReference>
<keyword evidence="3" id="KW-0808">Transferase</keyword>
<comment type="caution">
    <text evidence="3">The sequence shown here is derived from an EMBL/GenBank/DDBJ whole genome shotgun (WGS) entry which is preliminary data.</text>
</comment>
<reference evidence="3" key="1">
    <citation type="submission" date="2023-07" db="EMBL/GenBank/DDBJ databases">
        <title>Evaluation of the beneficial properties of pineapple isolates.</title>
        <authorList>
            <person name="Adefiranye O."/>
        </authorList>
    </citation>
    <scope>NUCLEOTIDE SEQUENCE</scope>
    <source>
        <strain evidence="3">PAPLE_T1</strain>
    </source>
</reference>
<dbReference type="EC" id="2.3.1.-" evidence="3"/>
<dbReference type="InterPro" id="IPR031165">
    <property type="entry name" value="GNAT_YJDJ"/>
</dbReference>
<dbReference type="GO" id="GO:0016747">
    <property type="term" value="F:acyltransferase activity, transferring groups other than amino-acyl groups"/>
    <property type="evidence" value="ECO:0007669"/>
    <property type="project" value="InterPro"/>
</dbReference>